<dbReference type="InterPro" id="IPR036047">
    <property type="entry name" value="F-box-like_dom_sf"/>
</dbReference>
<dbReference type="SUPFAM" id="SSF81383">
    <property type="entry name" value="F-box domain"/>
    <property type="match status" value="1"/>
</dbReference>
<dbReference type="KEGG" id="pdp:PDIP_61780"/>
<gene>
    <name evidence="2" type="ORF">PDIP_61780</name>
</gene>
<evidence type="ECO:0000313" key="3">
    <source>
        <dbReference type="Proteomes" id="UP000009886"/>
    </source>
</evidence>
<accession>K9FKF0</accession>
<dbReference type="HOGENOM" id="CLU_3051051_0_0_1"/>
<dbReference type="OrthoDB" id="3481585at2759"/>
<dbReference type="VEuPathDB" id="FungiDB:PDIP_61780"/>
<dbReference type="AlphaFoldDB" id="K9FKF0"/>
<evidence type="ECO:0000313" key="2">
    <source>
        <dbReference type="EMBL" id="EKV10040.1"/>
    </source>
</evidence>
<organism evidence="2 3">
    <name type="scientific">Penicillium digitatum (strain Pd1 / CECT 20795)</name>
    <name type="common">Green mold</name>
    <dbReference type="NCBI Taxonomy" id="1170230"/>
    <lineage>
        <taxon>Eukaryota</taxon>
        <taxon>Fungi</taxon>
        <taxon>Dikarya</taxon>
        <taxon>Ascomycota</taxon>
        <taxon>Pezizomycotina</taxon>
        <taxon>Eurotiomycetes</taxon>
        <taxon>Eurotiomycetidae</taxon>
        <taxon>Eurotiales</taxon>
        <taxon>Aspergillaceae</taxon>
        <taxon>Penicillium</taxon>
    </lineage>
</organism>
<dbReference type="Proteomes" id="UP000009886">
    <property type="component" value="Unassembled WGS sequence"/>
</dbReference>
<feature type="transmembrane region" description="Helical" evidence="1">
    <location>
        <begin position="12"/>
        <end position="31"/>
    </location>
</feature>
<name>K9FKF0_PEND1</name>
<proteinExistence type="predicted"/>
<keyword evidence="1" id="KW-0472">Membrane</keyword>
<comment type="caution">
    <text evidence="2">The sequence shown here is derived from an EMBL/GenBank/DDBJ whole genome shotgun (WGS) entry which is preliminary data.</text>
</comment>
<evidence type="ECO:0008006" key="4">
    <source>
        <dbReference type="Google" id="ProtNLM"/>
    </source>
</evidence>
<keyword evidence="1" id="KW-0812">Transmembrane</keyword>
<sequence>MKPDSSSIGSLPVKILCFVFHLLGPFGLVSINQTSSKFHKRVQPQRTHFTVEVA</sequence>
<evidence type="ECO:0000256" key="1">
    <source>
        <dbReference type="SAM" id="Phobius"/>
    </source>
</evidence>
<dbReference type="EMBL" id="AKCU01000418">
    <property type="protein sequence ID" value="EKV10040.1"/>
    <property type="molecule type" value="Genomic_DNA"/>
</dbReference>
<reference evidence="3" key="1">
    <citation type="journal article" date="2012" name="BMC Genomics">
        <title>Genome sequence of the necrotrophic fungus Penicillium digitatum, the main postharvest pathogen of citrus.</title>
        <authorList>
            <person name="Marcet-Houben M."/>
            <person name="Ballester A.-R."/>
            <person name="de la Fuente B."/>
            <person name="Harries E."/>
            <person name="Marcos J.F."/>
            <person name="Gonzalez-Candelas L."/>
            <person name="Gabaldon T."/>
        </authorList>
    </citation>
    <scope>NUCLEOTIDE SEQUENCE [LARGE SCALE GENOMIC DNA]</scope>
    <source>
        <strain evidence="3">Pd1 / CECT 20795</strain>
    </source>
</reference>
<keyword evidence="1" id="KW-1133">Transmembrane helix</keyword>
<protein>
    <recommendedName>
        <fullName evidence="4">F-box domain-containing protein</fullName>
    </recommendedName>
</protein>